<keyword evidence="15" id="KW-1185">Reference proteome</keyword>
<dbReference type="STRING" id="4781.A0A0P1AES6"/>
<keyword evidence="6" id="KW-0256">Endoplasmic reticulum</keyword>
<dbReference type="OrthoDB" id="6614653at2759"/>
<feature type="transmembrane region" description="Helical" evidence="13">
    <location>
        <begin position="297"/>
        <end position="317"/>
    </location>
</feature>
<proteinExistence type="predicted"/>
<evidence type="ECO:0000256" key="8">
    <source>
        <dbReference type="ARBA" id="ARBA00023098"/>
    </source>
</evidence>
<organism evidence="14 15">
    <name type="scientific">Plasmopara halstedii</name>
    <name type="common">Downy mildew of sunflower</name>
    <dbReference type="NCBI Taxonomy" id="4781"/>
    <lineage>
        <taxon>Eukaryota</taxon>
        <taxon>Sar</taxon>
        <taxon>Stramenopiles</taxon>
        <taxon>Oomycota</taxon>
        <taxon>Peronosporomycetes</taxon>
        <taxon>Peronosporales</taxon>
        <taxon>Peronosporaceae</taxon>
        <taxon>Plasmopara</taxon>
    </lineage>
</organism>
<evidence type="ECO:0000256" key="10">
    <source>
        <dbReference type="ARBA" id="ARBA00023209"/>
    </source>
</evidence>
<comment type="pathway">
    <text evidence="12">Phospholipid metabolism.</text>
</comment>
<evidence type="ECO:0000256" key="9">
    <source>
        <dbReference type="ARBA" id="ARBA00023136"/>
    </source>
</evidence>
<dbReference type="Proteomes" id="UP000054928">
    <property type="component" value="Unassembled WGS sequence"/>
</dbReference>
<feature type="transmembrane region" description="Helical" evidence="13">
    <location>
        <begin position="198"/>
        <end position="217"/>
    </location>
</feature>
<keyword evidence="8" id="KW-0443">Lipid metabolism</keyword>
<keyword evidence="7 13" id="KW-1133">Transmembrane helix</keyword>
<keyword evidence="9 13" id="KW-0472">Membrane</keyword>
<accession>A0A0P1AES6</accession>
<evidence type="ECO:0000256" key="12">
    <source>
        <dbReference type="ARBA" id="ARBA00025707"/>
    </source>
</evidence>
<dbReference type="GO" id="GO:0005789">
    <property type="term" value="C:endoplasmic reticulum membrane"/>
    <property type="evidence" value="ECO:0007669"/>
    <property type="project" value="UniProtKB-SubCell"/>
</dbReference>
<dbReference type="PANTHER" id="PTHR15362:SF7">
    <property type="entry name" value="PHOSPHATIDYLSERINE SYNTHASE 2"/>
    <property type="match status" value="1"/>
</dbReference>
<evidence type="ECO:0000313" key="14">
    <source>
        <dbReference type="EMBL" id="CEG38978.1"/>
    </source>
</evidence>
<evidence type="ECO:0000256" key="1">
    <source>
        <dbReference type="ARBA" id="ARBA00004477"/>
    </source>
</evidence>
<dbReference type="AlphaFoldDB" id="A0A0P1AES6"/>
<feature type="transmembrane region" description="Helical" evidence="13">
    <location>
        <begin position="111"/>
        <end position="132"/>
    </location>
</feature>
<feature type="transmembrane region" description="Helical" evidence="13">
    <location>
        <begin position="329"/>
        <end position="349"/>
    </location>
</feature>
<evidence type="ECO:0000256" key="5">
    <source>
        <dbReference type="ARBA" id="ARBA00022692"/>
    </source>
</evidence>
<evidence type="ECO:0000256" key="13">
    <source>
        <dbReference type="SAM" id="Phobius"/>
    </source>
</evidence>
<dbReference type="PANTHER" id="PTHR15362">
    <property type="entry name" value="PHOSPHATIDYLINOSITOL SYNTHASE"/>
    <property type="match status" value="1"/>
</dbReference>
<evidence type="ECO:0000256" key="7">
    <source>
        <dbReference type="ARBA" id="ARBA00022989"/>
    </source>
</evidence>
<dbReference type="RefSeq" id="XP_024575347.1">
    <property type="nucleotide sequence ID" value="XM_024724475.1"/>
</dbReference>
<evidence type="ECO:0000256" key="11">
    <source>
        <dbReference type="ARBA" id="ARBA00023264"/>
    </source>
</evidence>
<protein>
    <submittedName>
        <fullName evidence="14">Phosphatidylserine synthase</fullName>
    </submittedName>
</protein>
<dbReference type="EMBL" id="CCYD01000322">
    <property type="protein sequence ID" value="CEG38978.1"/>
    <property type="molecule type" value="Genomic_DNA"/>
</dbReference>
<keyword evidence="5 13" id="KW-0812">Transmembrane</keyword>
<dbReference type="GO" id="GO:0106245">
    <property type="term" value="F:L-serine-phosphatidylethanolamine phosphatidyltransferase activity"/>
    <property type="evidence" value="ECO:0007669"/>
    <property type="project" value="InterPro"/>
</dbReference>
<feature type="transmembrane region" description="Helical" evidence="13">
    <location>
        <begin position="433"/>
        <end position="453"/>
    </location>
</feature>
<keyword evidence="10" id="KW-0594">Phospholipid biosynthesis</keyword>
<dbReference type="InterPro" id="IPR004277">
    <property type="entry name" value="PSS"/>
</dbReference>
<comment type="subcellular location">
    <subcellularLocation>
        <location evidence="1">Endoplasmic reticulum membrane</location>
        <topology evidence="1">Multi-pass membrane protein</topology>
    </subcellularLocation>
</comment>
<evidence type="ECO:0000256" key="6">
    <source>
        <dbReference type="ARBA" id="ARBA00022824"/>
    </source>
</evidence>
<dbReference type="GO" id="GO:0006659">
    <property type="term" value="P:phosphatidylserine biosynthetic process"/>
    <property type="evidence" value="ECO:0007669"/>
    <property type="project" value="InterPro"/>
</dbReference>
<evidence type="ECO:0000256" key="4">
    <source>
        <dbReference type="ARBA" id="ARBA00022679"/>
    </source>
</evidence>
<dbReference type="OMA" id="LGQNAWM"/>
<reference evidence="15" key="1">
    <citation type="submission" date="2014-09" db="EMBL/GenBank/DDBJ databases">
        <authorList>
            <person name="Sharma Rahul"/>
            <person name="Thines Marco"/>
        </authorList>
    </citation>
    <scope>NUCLEOTIDE SEQUENCE [LARGE SCALE GENOMIC DNA]</scope>
</reference>
<comment type="pathway">
    <text evidence="2">Lipid metabolism.</text>
</comment>
<keyword evidence="11" id="KW-1208">Phospholipid metabolism</keyword>
<feature type="transmembrane region" description="Helical" evidence="13">
    <location>
        <begin position="361"/>
        <end position="380"/>
    </location>
</feature>
<dbReference type="GeneID" id="36404075"/>
<evidence type="ECO:0000256" key="3">
    <source>
        <dbReference type="ARBA" id="ARBA00022516"/>
    </source>
</evidence>
<name>A0A0P1AES6_PLAHL</name>
<evidence type="ECO:0000256" key="2">
    <source>
        <dbReference type="ARBA" id="ARBA00005189"/>
    </source>
</evidence>
<feature type="transmembrane region" description="Helical" evidence="13">
    <location>
        <begin position="229"/>
        <end position="250"/>
    </location>
</feature>
<keyword evidence="4" id="KW-0808">Transferase</keyword>
<sequence length="454" mass="52886">MAIADVKLSSLRQRKGKSLSAVNTRNVANEIISKSPRSLHRSSPSPSWTYNTFRATHGNEIEGLLLFPEQPRQIFVLLLVVLAFSYYSFTHESQDTIQNTRDGLMMRPHPGLWRVVHGCSVVYLLLLAAMLVQNRESAIKGMQYVFPDVGSRPKMTISAQLQCKINAESLTRGMTSIWFCAHVTGWWGKMCMFRDWRFCWMISIAFEFLELALQFVIPDFQECWWDSLMLDLLGANMLGMCLGRITLWLLESKEYDWSGRRGKKMGYFRLALNQFTPLRWEQYHWEVFSSFSRFAEIVFAFAMCLLMEMNAFFLLTTLSIPKESNFNSYRLLLVFLLGIPAAAEYYEFITNPECWRLGQNAWMILSIATFEVLVWVKFSANGVLFTKAPPSLVLYPILAFMVMFSIWMLLFFCQKQRQPTSRRSFTLISRWDYLDVLFWASFVPLTFLASQWAY</sequence>
<feature type="transmembrane region" description="Helical" evidence="13">
    <location>
        <begin position="74"/>
        <end position="91"/>
    </location>
</feature>
<feature type="transmembrane region" description="Helical" evidence="13">
    <location>
        <begin position="392"/>
        <end position="412"/>
    </location>
</feature>
<keyword evidence="3" id="KW-0444">Lipid biosynthesis</keyword>
<dbReference type="Pfam" id="PF03034">
    <property type="entry name" value="PSS"/>
    <property type="match status" value="1"/>
</dbReference>
<evidence type="ECO:0000313" key="15">
    <source>
        <dbReference type="Proteomes" id="UP000054928"/>
    </source>
</evidence>